<name>T1EQJ9_HELRO</name>
<reference evidence="2" key="3">
    <citation type="submission" date="2015-06" db="UniProtKB">
        <authorList>
            <consortium name="EnsemblMetazoa"/>
        </authorList>
    </citation>
    <scope>IDENTIFICATION</scope>
</reference>
<evidence type="ECO:0000313" key="1">
    <source>
        <dbReference type="EMBL" id="ESO06475.1"/>
    </source>
</evidence>
<reference evidence="3" key="1">
    <citation type="submission" date="2012-12" db="EMBL/GenBank/DDBJ databases">
        <authorList>
            <person name="Hellsten U."/>
            <person name="Grimwood J."/>
            <person name="Chapman J.A."/>
            <person name="Shapiro H."/>
            <person name="Aerts A."/>
            <person name="Otillar R.P."/>
            <person name="Terry A.Y."/>
            <person name="Boore J.L."/>
            <person name="Simakov O."/>
            <person name="Marletaz F."/>
            <person name="Cho S.-J."/>
            <person name="Edsinger-Gonzales E."/>
            <person name="Havlak P."/>
            <person name="Kuo D.-H."/>
            <person name="Larsson T."/>
            <person name="Lv J."/>
            <person name="Arendt D."/>
            <person name="Savage R."/>
            <person name="Osoegawa K."/>
            <person name="de Jong P."/>
            <person name="Lindberg D.R."/>
            <person name="Seaver E.C."/>
            <person name="Weisblat D.A."/>
            <person name="Putnam N.H."/>
            <person name="Grigoriev I.V."/>
            <person name="Rokhsar D.S."/>
        </authorList>
    </citation>
    <scope>NUCLEOTIDE SEQUENCE</scope>
</reference>
<dbReference type="InParanoid" id="T1EQJ9"/>
<dbReference type="KEGG" id="hro:HELRODRAFT_160648"/>
<dbReference type="AlphaFoldDB" id="T1EQJ9"/>
<organism evidence="2 3">
    <name type="scientific">Helobdella robusta</name>
    <name type="common">Californian leech</name>
    <dbReference type="NCBI Taxonomy" id="6412"/>
    <lineage>
        <taxon>Eukaryota</taxon>
        <taxon>Metazoa</taxon>
        <taxon>Spiralia</taxon>
        <taxon>Lophotrochozoa</taxon>
        <taxon>Annelida</taxon>
        <taxon>Clitellata</taxon>
        <taxon>Hirudinea</taxon>
        <taxon>Rhynchobdellida</taxon>
        <taxon>Glossiphoniidae</taxon>
        <taxon>Helobdella</taxon>
    </lineage>
</organism>
<reference evidence="1 3" key="2">
    <citation type="journal article" date="2013" name="Nature">
        <title>Insights into bilaterian evolution from three spiralian genomes.</title>
        <authorList>
            <person name="Simakov O."/>
            <person name="Marletaz F."/>
            <person name="Cho S.J."/>
            <person name="Edsinger-Gonzales E."/>
            <person name="Havlak P."/>
            <person name="Hellsten U."/>
            <person name="Kuo D.H."/>
            <person name="Larsson T."/>
            <person name="Lv J."/>
            <person name="Arendt D."/>
            <person name="Savage R."/>
            <person name="Osoegawa K."/>
            <person name="de Jong P."/>
            <person name="Grimwood J."/>
            <person name="Chapman J.A."/>
            <person name="Shapiro H."/>
            <person name="Aerts A."/>
            <person name="Otillar R.P."/>
            <person name="Terry A.Y."/>
            <person name="Boore J.L."/>
            <person name="Grigoriev I.V."/>
            <person name="Lindberg D.R."/>
            <person name="Seaver E.C."/>
            <person name="Weisblat D.A."/>
            <person name="Putnam N.H."/>
            <person name="Rokhsar D.S."/>
        </authorList>
    </citation>
    <scope>NUCLEOTIDE SEQUENCE</scope>
</reference>
<evidence type="ECO:0000313" key="3">
    <source>
        <dbReference type="Proteomes" id="UP000015101"/>
    </source>
</evidence>
<dbReference type="RefSeq" id="XP_009015843.1">
    <property type="nucleotide sequence ID" value="XM_009017595.1"/>
</dbReference>
<dbReference type="EMBL" id="AMQM01000638">
    <property type="status" value="NOT_ANNOTATED_CDS"/>
    <property type="molecule type" value="Genomic_DNA"/>
</dbReference>
<dbReference type="EMBL" id="KB096324">
    <property type="protein sequence ID" value="ESO06475.1"/>
    <property type="molecule type" value="Genomic_DNA"/>
</dbReference>
<dbReference type="HOGENOM" id="CLU_2040603_0_0_1"/>
<keyword evidence="3" id="KW-1185">Reference proteome</keyword>
<evidence type="ECO:0000313" key="2">
    <source>
        <dbReference type="EnsemblMetazoa" id="HelroP160648"/>
    </source>
</evidence>
<dbReference type="CTD" id="20198849"/>
<dbReference type="GeneID" id="20198849"/>
<accession>T1EQJ9</accession>
<dbReference type="EnsemblMetazoa" id="HelroT160648">
    <property type="protein sequence ID" value="HelroP160648"/>
    <property type="gene ID" value="HelroG160648"/>
</dbReference>
<gene>
    <name evidence="2" type="primary">20198849</name>
    <name evidence="1" type="ORF">HELRODRAFT_160648</name>
</gene>
<proteinExistence type="predicted"/>
<sequence length="121" mass="13828">MVCMWDIGFVCLMWDAPIDKAICYSLLKNFSPSDAIVFFFVLIRLLLRLYQVEISGSGLSYEEARQTKKQIWNIGNIEQSGYNVQNIANANVQKQRKQAGIQVHIVSTGREPNNPFVFALR</sequence>
<protein>
    <submittedName>
        <fullName evidence="1 2">Uncharacterized protein</fullName>
    </submittedName>
</protein>
<dbReference type="Proteomes" id="UP000015101">
    <property type="component" value="Unassembled WGS sequence"/>
</dbReference>